<reference evidence="1 2" key="1">
    <citation type="submission" date="2018-01" db="EMBL/GenBank/DDBJ databases">
        <title>Complete genome sequence of Bacteriovorax stolpii DSM12778.</title>
        <authorList>
            <person name="Tang B."/>
            <person name="Chang J."/>
        </authorList>
    </citation>
    <scope>NUCLEOTIDE SEQUENCE [LARGE SCALE GENOMIC DNA]</scope>
    <source>
        <strain evidence="1 2">DSM 12778</strain>
    </source>
</reference>
<dbReference type="InterPro" id="IPR052546">
    <property type="entry name" value="Transposase_8_domain"/>
</dbReference>
<proteinExistence type="predicted"/>
<dbReference type="GO" id="GO:0006313">
    <property type="term" value="P:DNA transposition"/>
    <property type="evidence" value="ECO:0007669"/>
    <property type="project" value="InterPro"/>
</dbReference>
<dbReference type="KEGG" id="bsto:C0V70_06160"/>
<dbReference type="GO" id="GO:0003677">
    <property type="term" value="F:DNA binding"/>
    <property type="evidence" value="ECO:0007669"/>
    <property type="project" value="InterPro"/>
</dbReference>
<dbReference type="PANTHER" id="PTHR33609">
    <property type="entry name" value="LOW CALCIUM RESPONSE LOCUS PROTEIN S"/>
    <property type="match status" value="1"/>
</dbReference>
<evidence type="ECO:0000313" key="1">
    <source>
        <dbReference type="EMBL" id="AUN97700.1"/>
    </source>
</evidence>
<dbReference type="SUPFAM" id="SSF46689">
    <property type="entry name" value="Homeodomain-like"/>
    <property type="match status" value="1"/>
</dbReference>
<gene>
    <name evidence="1" type="ORF">C0V70_06160</name>
</gene>
<organism evidence="1 2">
    <name type="scientific">Bacteriovorax stolpii</name>
    <name type="common">Bdellovibrio stolpii</name>
    <dbReference type="NCBI Taxonomy" id="960"/>
    <lineage>
        <taxon>Bacteria</taxon>
        <taxon>Pseudomonadati</taxon>
        <taxon>Bdellovibrionota</taxon>
        <taxon>Bacteriovoracia</taxon>
        <taxon>Bacteriovoracales</taxon>
        <taxon>Bacteriovoracaceae</taxon>
        <taxon>Bacteriovorax</taxon>
    </lineage>
</organism>
<dbReference type="InterPro" id="IPR002514">
    <property type="entry name" value="Transposase_8"/>
</dbReference>
<dbReference type="Gene3D" id="1.10.10.10">
    <property type="entry name" value="Winged helix-like DNA-binding domain superfamily/Winged helix DNA-binding domain"/>
    <property type="match status" value="1"/>
</dbReference>
<sequence length="89" mass="10197">MKKSKFSEEKIVAILKEAQSGTSTVLEVCRKHGITNATFYAWKRKYNGVEVAELKKMKELEAENAKLKRLVANLSLDNLILKDINSKKW</sequence>
<dbReference type="EMBL" id="CP025704">
    <property type="protein sequence ID" value="AUN97700.1"/>
    <property type="molecule type" value="Genomic_DNA"/>
</dbReference>
<dbReference type="RefSeq" id="WP_102242993.1">
    <property type="nucleotide sequence ID" value="NZ_CP025704.1"/>
</dbReference>
<dbReference type="Pfam" id="PF01527">
    <property type="entry name" value="HTH_Tnp_1"/>
    <property type="match status" value="1"/>
</dbReference>
<dbReference type="GO" id="GO:0004803">
    <property type="term" value="F:transposase activity"/>
    <property type="evidence" value="ECO:0007669"/>
    <property type="project" value="InterPro"/>
</dbReference>
<dbReference type="InterPro" id="IPR036388">
    <property type="entry name" value="WH-like_DNA-bd_sf"/>
</dbReference>
<dbReference type="PANTHER" id="PTHR33609:SF1">
    <property type="entry name" value="TRANSPOSASE"/>
    <property type="match status" value="1"/>
</dbReference>
<evidence type="ECO:0000313" key="2">
    <source>
        <dbReference type="Proteomes" id="UP000235584"/>
    </source>
</evidence>
<protein>
    <submittedName>
        <fullName evidence="1">Uncharacterized protein</fullName>
    </submittedName>
</protein>
<accession>A0A2K9NQ96</accession>
<dbReference type="InterPro" id="IPR009057">
    <property type="entry name" value="Homeodomain-like_sf"/>
</dbReference>
<keyword evidence="2" id="KW-1185">Reference proteome</keyword>
<dbReference type="Proteomes" id="UP000235584">
    <property type="component" value="Chromosome"/>
</dbReference>
<dbReference type="AlphaFoldDB" id="A0A2K9NQ96"/>
<dbReference type="OrthoDB" id="5294825at2"/>
<name>A0A2K9NQ96_BACTC</name>